<reference evidence="4" key="2">
    <citation type="submission" date="2025-09" db="UniProtKB">
        <authorList>
            <consortium name="Ensembl"/>
        </authorList>
    </citation>
    <scope>IDENTIFICATION</scope>
</reference>
<keyword evidence="5" id="KW-1185">Reference proteome</keyword>
<feature type="compositionally biased region" description="Basic and acidic residues" evidence="2">
    <location>
        <begin position="643"/>
        <end position="676"/>
    </location>
</feature>
<name>A0A3Q1GQC8_9TELE</name>
<dbReference type="GO" id="GO:0005886">
    <property type="term" value="C:plasma membrane"/>
    <property type="evidence" value="ECO:0007669"/>
    <property type="project" value="InterPro"/>
</dbReference>
<dbReference type="Proteomes" id="UP000257200">
    <property type="component" value="Unplaced"/>
</dbReference>
<dbReference type="SUPFAM" id="SSF50044">
    <property type="entry name" value="SH3-domain"/>
    <property type="match status" value="1"/>
</dbReference>
<dbReference type="InterPro" id="IPR043443">
    <property type="entry name" value="FYB1/2-like"/>
</dbReference>
<evidence type="ECO:0000256" key="1">
    <source>
        <dbReference type="ARBA" id="ARBA00022553"/>
    </source>
</evidence>
<organism evidence="4 5">
    <name type="scientific">Acanthochromis polyacanthus</name>
    <name type="common">spiny chromis</name>
    <dbReference type="NCBI Taxonomy" id="80966"/>
    <lineage>
        <taxon>Eukaryota</taxon>
        <taxon>Metazoa</taxon>
        <taxon>Chordata</taxon>
        <taxon>Craniata</taxon>
        <taxon>Vertebrata</taxon>
        <taxon>Euteleostomi</taxon>
        <taxon>Actinopterygii</taxon>
        <taxon>Neopterygii</taxon>
        <taxon>Teleostei</taxon>
        <taxon>Neoteleostei</taxon>
        <taxon>Acanthomorphata</taxon>
        <taxon>Ovalentaria</taxon>
        <taxon>Pomacentridae</taxon>
        <taxon>Acanthochromis</taxon>
    </lineage>
</organism>
<feature type="domain" description="Helically-extended SH3" evidence="3">
    <location>
        <begin position="674"/>
        <end position="740"/>
    </location>
</feature>
<dbReference type="AlphaFoldDB" id="A0A3Q1GQC8"/>
<feature type="compositionally biased region" description="Polar residues" evidence="2">
    <location>
        <begin position="89"/>
        <end position="106"/>
    </location>
</feature>
<dbReference type="Pfam" id="PF14603">
    <property type="entry name" value="hSH3"/>
    <property type="match status" value="1"/>
</dbReference>
<accession>A0A3Q1GQC8</accession>
<dbReference type="GO" id="GO:0050852">
    <property type="term" value="P:T cell receptor signaling pathway"/>
    <property type="evidence" value="ECO:0007669"/>
    <property type="project" value="TreeGrafter"/>
</dbReference>
<dbReference type="InParanoid" id="A0A3Q1GQC8"/>
<evidence type="ECO:0000256" key="2">
    <source>
        <dbReference type="SAM" id="MobiDB-lite"/>
    </source>
</evidence>
<dbReference type="InterPro" id="IPR029294">
    <property type="entry name" value="hSH3"/>
</dbReference>
<dbReference type="Ensembl" id="ENSAPOT00000029373.1">
    <property type="protein sequence ID" value="ENSAPOP00000019475.1"/>
    <property type="gene ID" value="ENSAPOG00000022936.1"/>
</dbReference>
<dbReference type="FunCoup" id="A0A3Q1GQC8">
    <property type="interactions" value="39"/>
</dbReference>
<feature type="region of interest" description="Disordered" evidence="2">
    <location>
        <begin position="164"/>
        <end position="237"/>
    </location>
</feature>
<evidence type="ECO:0000313" key="4">
    <source>
        <dbReference type="Ensembl" id="ENSAPOP00000019475.1"/>
    </source>
</evidence>
<keyword evidence="1" id="KW-0597">Phosphoprotein</keyword>
<feature type="region of interest" description="Disordered" evidence="2">
    <location>
        <begin position="758"/>
        <end position="786"/>
    </location>
</feature>
<dbReference type="GO" id="GO:0007229">
    <property type="term" value="P:integrin-mediated signaling pathway"/>
    <property type="evidence" value="ECO:0007669"/>
    <property type="project" value="InterPro"/>
</dbReference>
<feature type="region of interest" description="Disordered" evidence="2">
    <location>
        <begin position="519"/>
        <end position="562"/>
    </location>
</feature>
<dbReference type="STRING" id="80966.ENSAPOP00000019475"/>
<feature type="compositionally biased region" description="Polar residues" evidence="2">
    <location>
        <begin position="546"/>
        <end position="558"/>
    </location>
</feature>
<dbReference type="InterPro" id="IPR036028">
    <property type="entry name" value="SH3-like_dom_sf"/>
</dbReference>
<sequence length="910" mass="100108">MEEEGAINFKALRAKFQEEALLAQSQISRPTVAEKPKHIPPPGGHCSSVVSSINIAVENKTPVVPRVIFRDGLRASGGKRPISFPPLPLQTSVSSQPTNGDSTARQSLKDRCMPLVLPVLPVKDQKTEELAKKQHQLESEQGKEALPLTKIKKKGLLLPFKSTKTSKMSAESGEEPTYADLTNRPCSAPGELPSVEKQTTEDEVSTYSDQSTAECPLSSPDIPVTPPSAETSGDSDSRIMSTLERAKKKFSRQQTLISAKAKSLRSPDYTSRDKTFPSPPKNFGSELLIPPPVCLPHLACISARPFFKTNSSAHKPALGKQLLRDKNEHSLAKTVEAPFVPLKKRLPDLRILGSMPAKPPKPPLVDLSRYRALTVHEVSPGPSQTPTKEPASEHPAISNPLLDAPEFPEFQNSEVETAGGEAVDIASLEVEALDLVSTEIHTAVDFEVTAGEGPQPDLSACNPAEASVSSIIQDLNIGSQNIIPLDPASFPEPINLPEFPEPAVPEQWSHSKEMLVDSFSKSHSDETDLGGAECRSVPEERELSKQAASNDGIQTHPSAYQDDSYYETYDNVYEDVENVHKFIKSQNSSKQKGNLKNPYADNHPMEEQQSKWVRNPRGNVSGEHAHSAHNHIHSKAPQSPNAADHKEQRKREKQRLEKEKKEQKEREKKENEMKKKFKVTGEEEPMYHAKVMVASKVRKNDLPVKSGDTVSIIRTTNCPKGKWLARDANHKYGYISVMNVELNIKEMLELGKKAQAAGRGGSVDADTISIGSRSSNHPVLTSSFTDDSEEWACEDETLSPSNESHSFPQQTASAPEMSCVHVDAQHTLSDANLEDLHTQTRHEALQKLAIFFQHNKDECGNVSDNGAATPTNTEPPDFLCAVEEPPYPEQEVDFTELELLPPPPLYADTF</sequence>
<protein>
    <submittedName>
        <fullName evidence="4">Si:ch211-188c16.1</fullName>
    </submittedName>
</protein>
<feature type="compositionally biased region" description="Polar residues" evidence="2">
    <location>
        <begin position="584"/>
        <end position="594"/>
    </location>
</feature>
<feature type="region of interest" description="Disordered" evidence="2">
    <location>
        <begin position="79"/>
        <end position="108"/>
    </location>
</feature>
<dbReference type="GO" id="GO:0072659">
    <property type="term" value="P:protein localization to plasma membrane"/>
    <property type="evidence" value="ECO:0007669"/>
    <property type="project" value="TreeGrafter"/>
</dbReference>
<dbReference type="FunFam" id="2.30.30.40:FF:000307">
    <property type="entry name" value="Predicted protein"/>
    <property type="match status" value="1"/>
</dbReference>
<feature type="region of interest" description="Disordered" evidence="2">
    <location>
        <begin position="250"/>
        <end position="283"/>
    </location>
</feature>
<feature type="region of interest" description="Disordered" evidence="2">
    <location>
        <begin position="584"/>
        <end position="676"/>
    </location>
</feature>
<reference evidence="4" key="1">
    <citation type="submission" date="2025-08" db="UniProtKB">
        <authorList>
            <consortium name="Ensembl"/>
        </authorList>
    </citation>
    <scope>IDENTIFICATION</scope>
</reference>
<feature type="compositionally biased region" description="Polar residues" evidence="2">
    <location>
        <begin position="228"/>
        <end position="237"/>
    </location>
</feature>
<evidence type="ECO:0000259" key="3">
    <source>
        <dbReference type="Pfam" id="PF14603"/>
    </source>
</evidence>
<feature type="compositionally biased region" description="Polar residues" evidence="2">
    <location>
        <begin position="769"/>
        <end position="785"/>
    </location>
</feature>
<dbReference type="PANTHER" id="PTHR16830">
    <property type="entry name" value="SH2 CONTAINING ADAPTOR PRAM-1 RELATED"/>
    <property type="match status" value="1"/>
</dbReference>
<dbReference type="PANTHER" id="PTHR16830:SF20">
    <property type="entry name" value="SI:CH211-188C16.1-RELATED"/>
    <property type="match status" value="1"/>
</dbReference>
<dbReference type="GeneTree" id="ENSGT00530000063460"/>
<proteinExistence type="predicted"/>
<evidence type="ECO:0000313" key="5">
    <source>
        <dbReference type="Proteomes" id="UP000257200"/>
    </source>
</evidence>
<dbReference type="Gene3D" id="2.30.30.40">
    <property type="entry name" value="SH3 Domains"/>
    <property type="match status" value="1"/>
</dbReference>
<feature type="region of interest" description="Disordered" evidence="2">
    <location>
        <begin position="377"/>
        <end position="396"/>
    </location>
</feature>